<dbReference type="Proteomes" id="UP000015350">
    <property type="component" value="Unassembled WGS sequence"/>
</dbReference>
<comment type="caution">
    <text evidence="2">The sequence shown here is derived from an EMBL/GenBank/DDBJ whole genome shotgun (WGS) entry which is preliminary data.</text>
</comment>
<name>S9TK05_MAGFU</name>
<dbReference type="STRING" id="1316936.K678_05281"/>
<accession>S9TK05</accession>
<dbReference type="AlphaFoldDB" id="S9TK05"/>
<dbReference type="EMBL" id="AQPH01000012">
    <property type="protein sequence ID" value="EPY02601.1"/>
    <property type="molecule type" value="Genomic_DNA"/>
</dbReference>
<protein>
    <submittedName>
        <fullName evidence="2">Uncharacterized protein</fullName>
    </submittedName>
</protein>
<proteinExistence type="predicted"/>
<gene>
    <name evidence="2" type="ORF">K678_05281</name>
</gene>
<evidence type="ECO:0000256" key="1">
    <source>
        <dbReference type="SAM" id="Coils"/>
    </source>
</evidence>
<evidence type="ECO:0000313" key="2">
    <source>
        <dbReference type="EMBL" id="EPY02601.1"/>
    </source>
</evidence>
<organism evidence="2 3">
    <name type="scientific">Magnetospirillum fulvum MGU-K5</name>
    <dbReference type="NCBI Taxonomy" id="1316936"/>
    <lineage>
        <taxon>Bacteria</taxon>
        <taxon>Pseudomonadati</taxon>
        <taxon>Pseudomonadota</taxon>
        <taxon>Alphaproteobacteria</taxon>
        <taxon>Rhodospirillales</taxon>
        <taxon>Rhodospirillaceae</taxon>
        <taxon>Magnetospirillum</taxon>
    </lineage>
</organism>
<keyword evidence="1" id="KW-0175">Coiled coil</keyword>
<evidence type="ECO:0000313" key="3">
    <source>
        <dbReference type="Proteomes" id="UP000015350"/>
    </source>
</evidence>
<sequence length="263" mass="29338">MVDFFWGLWHALMVTQNAALSMENAMLDQIPNSANSLIDFAAQIAAKRKEAASDGSTASDKDPSDITLKPVASPSSIVDVISSKEDLEVERKNMERRIKLFDLMKLESDKNRLDGDADGRRRYVEFFEKFIAVSPEPAQSVTGDEAKRVWEMGRQNAREGGHFGFPPPKDSTYILIAEGFQYNIRGDGTITRQKEGVSTPEQYASTMATLKTARAQNVILDAERAKQYSEIDAQMTSLKAELGITDDSWRDELEARKSFSIAV</sequence>
<feature type="coiled-coil region" evidence="1">
    <location>
        <begin position="77"/>
        <end position="104"/>
    </location>
</feature>
<reference evidence="2 3" key="1">
    <citation type="submission" date="2013-04" db="EMBL/GenBank/DDBJ databases">
        <authorList>
            <person name="Kuznetsov B."/>
            <person name="Ivanovsky R."/>
        </authorList>
    </citation>
    <scope>NUCLEOTIDE SEQUENCE [LARGE SCALE GENOMIC DNA]</scope>
    <source>
        <strain evidence="2 3">MGU-K5</strain>
    </source>
</reference>